<reference evidence="9" key="1">
    <citation type="submission" date="2017-09" db="EMBL/GenBank/DDBJ databases">
        <title>Depth-based differentiation of microbial function through sediment-hosted aquifers and enrichment of novel symbionts in the deep terrestrial subsurface.</title>
        <authorList>
            <person name="Probst A.J."/>
            <person name="Ladd B."/>
            <person name="Jarett J.K."/>
            <person name="Geller-Mcgrath D.E."/>
            <person name="Sieber C.M.K."/>
            <person name="Emerson J.B."/>
            <person name="Anantharaman K."/>
            <person name="Thomas B.C."/>
            <person name="Malmstrom R."/>
            <person name="Stieglmeier M."/>
            <person name="Klingl A."/>
            <person name="Woyke T."/>
            <person name="Ryan C.M."/>
            <person name="Banfield J.F."/>
        </authorList>
    </citation>
    <scope>NUCLEOTIDE SEQUENCE [LARGE SCALE GENOMIC DNA]</scope>
</reference>
<comment type="function">
    <text evidence="1">Removes the N-terminal methionine from nascent proteins. The N-terminal methionine is often cleaved when the second residue in the primary sequence is small and uncharged (Met-Ala-, Cys, Gly, Pro, Ser, Thr, or Val). Requires deformylation of the N(alpha)-formylated initiator methionine before it can be hydrolyzed.</text>
</comment>
<protein>
    <recommendedName>
        <fullName evidence="6">Methionine aminopeptidase</fullName>
        <ecNumber evidence="6">3.4.11.18</ecNumber>
    </recommendedName>
</protein>
<evidence type="ECO:0000313" key="8">
    <source>
        <dbReference type="EMBL" id="PJE63502.1"/>
    </source>
</evidence>
<dbReference type="GO" id="GO:0070006">
    <property type="term" value="F:metalloaminopeptidase activity"/>
    <property type="evidence" value="ECO:0007669"/>
    <property type="project" value="InterPro"/>
</dbReference>
<dbReference type="InterPro" id="IPR000994">
    <property type="entry name" value="Pept_M24"/>
</dbReference>
<dbReference type="GO" id="GO:0005829">
    <property type="term" value="C:cytosol"/>
    <property type="evidence" value="ECO:0007669"/>
    <property type="project" value="TreeGrafter"/>
</dbReference>
<evidence type="ECO:0000256" key="6">
    <source>
        <dbReference type="RuleBase" id="RU003653"/>
    </source>
</evidence>
<evidence type="ECO:0000256" key="3">
    <source>
        <dbReference type="ARBA" id="ARBA00022670"/>
    </source>
</evidence>
<evidence type="ECO:0000256" key="2">
    <source>
        <dbReference type="ARBA" id="ARBA00022438"/>
    </source>
</evidence>
<evidence type="ECO:0000259" key="7">
    <source>
        <dbReference type="Pfam" id="PF00557"/>
    </source>
</evidence>
<keyword evidence="4 6" id="KW-0479">Metal-binding</keyword>
<sequence length="254" mass="27975">MSSLSARYDKKKSAMRNGGALLRRVVDILIPFVQPGVSLIDIDRRATELITQEGSEVSFSRVPGYRWATCLSVNQTVVHGVPDQYQLKSEDVLKLDIGVFHGGFHIDYGDTVVVGGEDAASKETRRFLDVGRKTLLGALALVKPGVHIGVVSEYIGTHIHEAGYKIIYELTGHAVGVELHMMPYIPGFLQSSIENTPRFKPGTAYAIEVIYAQKDDSVVQKKRDGWSLETKNGSQSGCFENSVFVDQDKAYVLV</sequence>
<dbReference type="EMBL" id="PFEE01000063">
    <property type="protein sequence ID" value="PJE63502.1"/>
    <property type="molecule type" value="Genomic_DNA"/>
</dbReference>
<dbReference type="AlphaFoldDB" id="A0A2M8KU97"/>
<dbReference type="EC" id="3.4.11.18" evidence="6"/>
<dbReference type="Pfam" id="PF00557">
    <property type="entry name" value="Peptidase_M24"/>
    <property type="match status" value="1"/>
</dbReference>
<dbReference type="GO" id="GO:0006508">
    <property type="term" value="P:proteolysis"/>
    <property type="evidence" value="ECO:0007669"/>
    <property type="project" value="UniProtKB-KW"/>
</dbReference>
<evidence type="ECO:0000256" key="1">
    <source>
        <dbReference type="ARBA" id="ARBA00002521"/>
    </source>
</evidence>
<keyword evidence="5" id="KW-0378">Hydrolase</keyword>
<dbReference type="Proteomes" id="UP000231569">
    <property type="component" value="Unassembled WGS sequence"/>
</dbReference>
<comment type="cofactor">
    <cofactor evidence="6">
        <name>Co(2+)</name>
        <dbReference type="ChEBI" id="CHEBI:48828"/>
    </cofactor>
    <cofactor evidence="6">
        <name>Zn(2+)</name>
        <dbReference type="ChEBI" id="CHEBI:29105"/>
    </cofactor>
    <cofactor evidence="6">
        <name>Mn(2+)</name>
        <dbReference type="ChEBI" id="CHEBI:29035"/>
    </cofactor>
    <cofactor evidence="6">
        <name>Fe(2+)</name>
        <dbReference type="ChEBI" id="CHEBI:29033"/>
    </cofactor>
    <text evidence="6">Binds 2 divalent metal cations per subunit. Has a high-affinity and a low affinity metal-binding site. The true nature of the physiological cofactor is under debate. The enzyme is active with cobalt, zinc, manganese or divalent iron ions.</text>
</comment>
<organism evidence="8 9">
    <name type="scientific">Candidatus Roizmanbacteria bacterium CG10_big_fil_rev_8_21_14_0_10_45_7</name>
    <dbReference type="NCBI Taxonomy" id="1974854"/>
    <lineage>
        <taxon>Bacteria</taxon>
        <taxon>Candidatus Roizmaniibacteriota</taxon>
    </lineage>
</organism>
<keyword evidence="3 6" id="KW-0645">Protease</keyword>
<dbReference type="SUPFAM" id="SSF55920">
    <property type="entry name" value="Creatinase/aminopeptidase"/>
    <property type="match status" value="1"/>
</dbReference>
<dbReference type="GO" id="GO:0046872">
    <property type="term" value="F:metal ion binding"/>
    <property type="evidence" value="ECO:0007669"/>
    <property type="project" value="UniProtKB-KW"/>
</dbReference>
<dbReference type="PANTHER" id="PTHR43330:SF27">
    <property type="entry name" value="METHIONINE AMINOPEPTIDASE"/>
    <property type="match status" value="1"/>
</dbReference>
<comment type="catalytic activity">
    <reaction evidence="6">
        <text>Release of N-terminal amino acids, preferentially methionine, from peptides and arylamides.</text>
        <dbReference type="EC" id="3.4.11.18"/>
    </reaction>
</comment>
<dbReference type="PRINTS" id="PR00599">
    <property type="entry name" value="MAPEPTIDASE"/>
</dbReference>
<dbReference type="InterPro" id="IPR002467">
    <property type="entry name" value="Pept_M24A_MAP1"/>
</dbReference>
<gene>
    <name evidence="8" type="primary">map</name>
    <name evidence="8" type="ORF">COU89_03060</name>
</gene>
<dbReference type="InterPro" id="IPR036005">
    <property type="entry name" value="Creatinase/aminopeptidase-like"/>
</dbReference>
<evidence type="ECO:0000256" key="5">
    <source>
        <dbReference type="ARBA" id="ARBA00022801"/>
    </source>
</evidence>
<comment type="caution">
    <text evidence="8">The sequence shown here is derived from an EMBL/GenBank/DDBJ whole genome shotgun (WGS) entry which is preliminary data.</text>
</comment>
<accession>A0A2M8KU97</accession>
<name>A0A2M8KU97_9BACT</name>
<proteinExistence type="inferred from homology"/>
<comment type="similarity">
    <text evidence="6">Belongs to the peptidase M24A family.</text>
</comment>
<evidence type="ECO:0000313" key="9">
    <source>
        <dbReference type="Proteomes" id="UP000231569"/>
    </source>
</evidence>
<dbReference type="NCBIfam" id="TIGR00500">
    <property type="entry name" value="met_pdase_I"/>
    <property type="match status" value="1"/>
</dbReference>
<feature type="domain" description="Peptidase M24" evidence="7">
    <location>
        <begin position="14"/>
        <end position="216"/>
    </location>
</feature>
<dbReference type="InterPro" id="IPR001714">
    <property type="entry name" value="Pept_M24_MAP"/>
</dbReference>
<keyword evidence="2 6" id="KW-0031">Aminopeptidase</keyword>
<dbReference type="GO" id="GO:0004239">
    <property type="term" value="F:initiator methionyl aminopeptidase activity"/>
    <property type="evidence" value="ECO:0007669"/>
    <property type="project" value="UniProtKB-EC"/>
</dbReference>
<evidence type="ECO:0000256" key="4">
    <source>
        <dbReference type="ARBA" id="ARBA00022723"/>
    </source>
</evidence>
<dbReference type="Gene3D" id="3.90.230.10">
    <property type="entry name" value="Creatinase/methionine aminopeptidase superfamily"/>
    <property type="match status" value="1"/>
</dbReference>
<dbReference type="PANTHER" id="PTHR43330">
    <property type="entry name" value="METHIONINE AMINOPEPTIDASE"/>
    <property type="match status" value="1"/>
</dbReference>